<dbReference type="InterPro" id="IPR014001">
    <property type="entry name" value="Helicase_ATP-bd"/>
</dbReference>
<comment type="similarity">
    <text evidence="1">Belongs to the helicase family. RecQ subfamily.</text>
</comment>
<dbReference type="Gene3D" id="1.10.10.10">
    <property type="entry name" value="Winged helix-like DNA-binding domain superfamily/Winged helix DNA-binding domain"/>
    <property type="match status" value="1"/>
</dbReference>
<keyword evidence="7" id="KW-0238">DNA-binding</keyword>
<evidence type="ECO:0000256" key="7">
    <source>
        <dbReference type="ARBA" id="ARBA00023125"/>
    </source>
</evidence>
<accession>A0A410JSA0</accession>
<keyword evidence="4" id="KW-0378">Hydrolase</keyword>
<dbReference type="PROSITE" id="PS51194">
    <property type="entry name" value="HELICASE_CTER"/>
    <property type="match status" value="1"/>
</dbReference>
<keyword evidence="2" id="KW-0479">Metal-binding</keyword>
<evidence type="ECO:0000256" key="6">
    <source>
        <dbReference type="ARBA" id="ARBA00022840"/>
    </source>
</evidence>
<dbReference type="Pfam" id="PF00271">
    <property type="entry name" value="Helicase_C"/>
    <property type="match status" value="1"/>
</dbReference>
<keyword evidence="5 15" id="KW-0347">Helicase</keyword>
<dbReference type="SMART" id="SM00490">
    <property type="entry name" value="HELICc"/>
    <property type="match status" value="1"/>
</dbReference>
<evidence type="ECO:0000256" key="12">
    <source>
        <dbReference type="ARBA" id="ARBA00044550"/>
    </source>
</evidence>
<dbReference type="GO" id="GO:0043138">
    <property type="term" value="F:3'-5' DNA helicase activity"/>
    <property type="evidence" value="ECO:0007669"/>
    <property type="project" value="UniProtKB-EC"/>
</dbReference>
<dbReference type="InterPro" id="IPR001650">
    <property type="entry name" value="Helicase_C-like"/>
</dbReference>
<dbReference type="NCBIfam" id="TIGR00614">
    <property type="entry name" value="recQ_fam"/>
    <property type="match status" value="1"/>
</dbReference>
<dbReference type="AlphaFoldDB" id="A0A410JSA0"/>
<evidence type="ECO:0000313" key="16">
    <source>
        <dbReference type="Proteomes" id="UP000287701"/>
    </source>
</evidence>
<dbReference type="PANTHER" id="PTHR13710">
    <property type="entry name" value="DNA HELICASE RECQ FAMILY MEMBER"/>
    <property type="match status" value="1"/>
</dbReference>
<dbReference type="OrthoDB" id="9763310at2"/>
<dbReference type="PROSITE" id="PS51192">
    <property type="entry name" value="HELICASE_ATP_BIND_1"/>
    <property type="match status" value="1"/>
</dbReference>
<dbReference type="InterPro" id="IPR004589">
    <property type="entry name" value="DNA_helicase_ATP-dep_RecQ"/>
</dbReference>
<dbReference type="InterPro" id="IPR027417">
    <property type="entry name" value="P-loop_NTPase"/>
</dbReference>
<dbReference type="PANTHER" id="PTHR13710:SF105">
    <property type="entry name" value="ATP-DEPENDENT DNA HELICASE Q1"/>
    <property type="match status" value="1"/>
</dbReference>
<dbReference type="GO" id="GO:0006281">
    <property type="term" value="P:DNA repair"/>
    <property type="evidence" value="ECO:0007669"/>
    <property type="project" value="TreeGrafter"/>
</dbReference>
<dbReference type="EMBL" id="CP035107">
    <property type="protein sequence ID" value="QAR30878.1"/>
    <property type="molecule type" value="Genomic_DNA"/>
</dbReference>
<dbReference type="Pfam" id="PF00270">
    <property type="entry name" value="DEAD"/>
    <property type="match status" value="1"/>
</dbReference>
<name>A0A410JSA0_ORNRH</name>
<evidence type="ECO:0000256" key="10">
    <source>
        <dbReference type="ARBA" id="ARBA00034808"/>
    </source>
</evidence>
<proteinExistence type="inferred from homology"/>
<dbReference type="InterPro" id="IPR036388">
    <property type="entry name" value="WH-like_DNA-bd_sf"/>
</dbReference>
<reference evidence="15 16" key="1">
    <citation type="submission" date="2019-01" db="EMBL/GenBank/DDBJ databases">
        <title>Whole Genome of Ornithobacterium rhinotracheale FARPER-174b.</title>
        <authorList>
            <person name="Tataje-Lavanda L.A."/>
            <person name="Montalvan A."/>
            <person name="Montesinos R."/>
            <person name="Zimic M."/>
            <person name="Fernandez-Sanchez M."/>
            <person name="Fernandez-Diaz M."/>
        </authorList>
    </citation>
    <scope>NUCLEOTIDE SEQUENCE [LARGE SCALE GENOMIC DNA]</scope>
    <source>
        <strain evidence="15 16">FARPER-174b</strain>
    </source>
</reference>
<dbReference type="Gene3D" id="3.40.50.300">
    <property type="entry name" value="P-loop containing nucleotide triphosphate hydrolases"/>
    <property type="match status" value="2"/>
</dbReference>
<dbReference type="GO" id="GO:0043590">
    <property type="term" value="C:bacterial nucleoid"/>
    <property type="evidence" value="ECO:0007669"/>
    <property type="project" value="TreeGrafter"/>
</dbReference>
<dbReference type="CDD" id="cd17920">
    <property type="entry name" value="DEXHc_RecQ"/>
    <property type="match status" value="1"/>
</dbReference>
<keyword evidence="3" id="KW-0547">Nucleotide-binding</keyword>
<evidence type="ECO:0000256" key="1">
    <source>
        <dbReference type="ARBA" id="ARBA00005446"/>
    </source>
</evidence>
<dbReference type="GO" id="GO:0046872">
    <property type="term" value="F:metal ion binding"/>
    <property type="evidence" value="ECO:0007669"/>
    <property type="project" value="UniProtKB-KW"/>
</dbReference>
<sequence length="627" mass="72733">MKTTAENILQQYWGYSEFRVPQKEIIESILTGKDTLALLPTGGGKSLCFQIPALMMEGVCVVISPLVALMKDQVQSLKKKGIKAEFLTSENTEQSPQVLMDNVRYGGVKLLYISPERMAQTSFKSFLENLKISYFAIDEAHCISEWGHDFRPSYLALKELKNEFPDKPILALTATATPHIQNEILKQLQIQNATVFKKSLQRKNLAYRIHQSTDKLDDLVYYLKKYPGSSIVFCKSRKQTYDIAKFLKEKKFNATYFHARLSKEDKNSRQKRFIESNDLVLVSTNAFGMGIDKPDVRLVVHYNAPSTIESYFQEVGRGGRDGELSHGILLYHEEDKKKAIKQFKAALPSKEEFLAMIRKLYSYYQIAEGELREGQQAFSEKKIIKTFKFYKPKFKSVISFLEMKNSIKIHDSQRQSLVKINEDNYEIKEGQSLPDRLLDYIARHYGGVFSDPKPIDEYILSRKLDTSTSAIKEALQNLNQQGKIYYRDAAIKKISFLTQRDDNLVQNRYWKEFYDLQLLKWKRLNDVYFFIEDSSYCKSQLLLRYFGEKPKEKCGICNICSPSEGTQEITEKEIFAYLSENPKTQDEILFHFIEADAHRVLDLLQNLIDEEKIQFTLPNYYSICKAN</sequence>
<evidence type="ECO:0000259" key="13">
    <source>
        <dbReference type="PROSITE" id="PS51192"/>
    </source>
</evidence>
<protein>
    <recommendedName>
        <fullName evidence="11">ATP-dependent DNA helicase RecQ</fullName>
        <ecNumber evidence="10">5.6.2.4</ecNumber>
    </recommendedName>
    <alternativeName>
        <fullName evidence="12">DNA 3'-5' helicase RecQ</fullName>
    </alternativeName>
</protein>
<gene>
    <name evidence="15" type="ORF">EQP59_05800</name>
</gene>
<dbReference type="SMART" id="SM00487">
    <property type="entry name" value="DEXDc"/>
    <property type="match status" value="1"/>
</dbReference>
<dbReference type="GO" id="GO:0005737">
    <property type="term" value="C:cytoplasm"/>
    <property type="evidence" value="ECO:0007669"/>
    <property type="project" value="TreeGrafter"/>
</dbReference>
<keyword evidence="8" id="KW-0413">Isomerase</keyword>
<dbReference type="Proteomes" id="UP000287701">
    <property type="component" value="Chromosome"/>
</dbReference>
<evidence type="ECO:0000256" key="4">
    <source>
        <dbReference type="ARBA" id="ARBA00022801"/>
    </source>
</evidence>
<dbReference type="RefSeq" id="WP_128501343.1">
    <property type="nucleotide sequence ID" value="NZ_CP035107.1"/>
</dbReference>
<evidence type="ECO:0000256" key="8">
    <source>
        <dbReference type="ARBA" id="ARBA00023235"/>
    </source>
</evidence>
<dbReference type="GO" id="GO:0016787">
    <property type="term" value="F:hydrolase activity"/>
    <property type="evidence" value="ECO:0007669"/>
    <property type="project" value="UniProtKB-KW"/>
</dbReference>
<dbReference type="FunFam" id="3.40.50.300:FF:000296">
    <property type="entry name" value="ATP-dependent DNA helicase RecQ"/>
    <property type="match status" value="1"/>
</dbReference>
<dbReference type="GO" id="GO:0005524">
    <property type="term" value="F:ATP binding"/>
    <property type="evidence" value="ECO:0007669"/>
    <property type="project" value="UniProtKB-KW"/>
</dbReference>
<dbReference type="GO" id="GO:0003677">
    <property type="term" value="F:DNA binding"/>
    <property type="evidence" value="ECO:0007669"/>
    <property type="project" value="UniProtKB-KW"/>
</dbReference>
<dbReference type="InterPro" id="IPR032284">
    <property type="entry name" value="RecQ_Zn-bd"/>
</dbReference>
<dbReference type="SUPFAM" id="SSF52540">
    <property type="entry name" value="P-loop containing nucleoside triphosphate hydrolases"/>
    <property type="match status" value="1"/>
</dbReference>
<feature type="domain" description="Helicase C-terminal" evidence="14">
    <location>
        <begin position="215"/>
        <end position="361"/>
    </location>
</feature>
<evidence type="ECO:0000256" key="5">
    <source>
        <dbReference type="ARBA" id="ARBA00022806"/>
    </source>
</evidence>
<organism evidence="15 16">
    <name type="scientific">Ornithobacterium rhinotracheale</name>
    <dbReference type="NCBI Taxonomy" id="28251"/>
    <lineage>
        <taxon>Bacteria</taxon>
        <taxon>Pseudomonadati</taxon>
        <taxon>Bacteroidota</taxon>
        <taxon>Flavobacteriia</taxon>
        <taxon>Flavobacteriales</taxon>
        <taxon>Weeksellaceae</taxon>
        <taxon>Ornithobacterium</taxon>
    </lineage>
</organism>
<evidence type="ECO:0000256" key="9">
    <source>
        <dbReference type="ARBA" id="ARBA00034617"/>
    </source>
</evidence>
<evidence type="ECO:0000256" key="2">
    <source>
        <dbReference type="ARBA" id="ARBA00022723"/>
    </source>
</evidence>
<feature type="domain" description="Helicase ATP-binding" evidence="13">
    <location>
        <begin position="26"/>
        <end position="194"/>
    </location>
</feature>
<dbReference type="EC" id="5.6.2.4" evidence="10"/>
<evidence type="ECO:0000259" key="14">
    <source>
        <dbReference type="PROSITE" id="PS51194"/>
    </source>
</evidence>
<dbReference type="GO" id="GO:0030894">
    <property type="term" value="C:replisome"/>
    <property type="evidence" value="ECO:0007669"/>
    <property type="project" value="TreeGrafter"/>
</dbReference>
<dbReference type="Pfam" id="PF16124">
    <property type="entry name" value="RecQ_Zn_bind"/>
    <property type="match status" value="1"/>
</dbReference>
<evidence type="ECO:0000256" key="3">
    <source>
        <dbReference type="ARBA" id="ARBA00022741"/>
    </source>
</evidence>
<dbReference type="GO" id="GO:0009378">
    <property type="term" value="F:four-way junction helicase activity"/>
    <property type="evidence" value="ECO:0007669"/>
    <property type="project" value="TreeGrafter"/>
</dbReference>
<comment type="catalytic activity">
    <reaction evidence="9">
        <text>Couples ATP hydrolysis with the unwinding of duplex DNA by translocating in the 3'-5' direction.</text>
        <dbReference type="EC" id="5.6.2.4"/>
    </reaction>
</comment>
<evidence type="ECO:0000313" key="15">
    <source>
        <dbReference type="EMBL" id="QAR30878.1"/>
    </source>
</evidence>
<keyword evidence="6" id="KW-0067">ATP-binding</keyword>
<dbReference type="InterPro" id="IPR011545">
    <property type="entry name" value="DEAD/DEAH_box_helicase_dom"/>
</dbReference>
<evidence type="ECO:0000256" key="11">
    <source>
        <dbReference type="ARBA" id="ARBA00044535"/>
    </source>
</evidence>
<dbReference type="GO" id="GO:0006310">
    <property type="term" value="P:DNA recombination"/>
    <property type="evidence" value="ECO:0007669"/>
    <property type="project" value="InterPro"/>
</dbReference>